<sequence>MASISQTKATLRIIGDDLLPEDITDSLGGFPTSCQAKGQEIIAKSGEVRVATTGLWRLTATDQLPGDLDAQVSEILDQLTDNLDAWQELSDNYRIDLYCGVFLGGSMEGLRLSAGSLLKLGERNILLDMDIYGPD</sequence>
<accession>A0ABS3BDC3</accession>
<dbReference type="EMBL" id="JAFKDB010000008">
    <property type="protein sequence ID" value="MBN7769819.1"/>
    <property type="molecule type" value="Genomic_DNA"/>
</dbReference>
<dbReference type="Proteomes" id="UP000664344">
    <property type="component" value="Unassembled WGS sequence"/>
</dbReference>
<name>A0ABS3BDC3_9GAMM</name>
<evidence type="ECO:0000313" key="1">
    <source>
        <dbReference type="EMBL" id="MBN7769819.1"/>
    </source>
</evidence>
<organism evidence="1 2">
    <name type="scientific">Marinobacter daepoensis</name>
    <dbReference type="NCBI Taxonomy" id="262077"/>
    <lineage>
        <taxon>Bacteria</taxon>
        <taxon>Pseudomonadati</taxon>
        <taxon>Pseudomonadota</taxon>
        <taxon>Gammaproteobacteria</taxon>
        <taxon>Pseudomonadales</taxon>
        <taxon>Marinobacteraceae</taxon>
        <taxon>Marinobacter</taxon>
    </lineage>
</organism>
<proteinExistence type="predicted"/>
<dbReference type="Pfam" id="PF14106">
    <property type="entry name" value="DUF4279"/>
    <property type="match status" value="1"/>
</dbReference>
<reference evidence="1 2" key="1">
    <citation type="submission" date="2021-02" db="EMBL/GenBank/DDBJ databases">
        <title>PHA producing bacteria isolated from coastal sediment in Guangdong, Shenzhen.</title>
        <authorList>
            <person name="Zheng W."/>
            <person name="Yu S."/>
            <person name="Huang Y."/>
        </authorList>
    </citation>
    <scope>NUCLEOTIDE SEQUENCE [LARGE SCALE GENOMIC DNA]</scope>
    <source>
        <strain evidence="1 2">TN21-5</strain>
    </source>
</reference>
<keyword evidence="2" id="KW-1185">Reference proteome</keyword>
<dbReference type="RefSeq" id="WP_206557205.1">
    <property type="nucleotide sequence ID" value="NZ_JAFKDB010000008.1"/>
</dbReference>
<comment type="caution">
    <text evidence="1">The sequence shown here is derived from an EMBL/GenBank/DDBJ whole genome shotgun (WGS) entry which is preliminary data.</text>
</comment>
<protein>
    <submittedName>
        <fullName evidence="1">DUF4279 domain-containing protein</fullName>
    </submittedName>
</protein>
<dbReference type="InterPro" id="IPR025459">
    <property type="entry name" value="DUF4279"/>
</dbReference>
<gene>
    <name evidence="1" type="ORF">JYP53_07900</name>
</gene>
<evidence type="ECO:0000313" key="2">
    <source>
        <dbReference type="Proteomes" id="UP000664344"/>
    </source>
</evidence>